<dbReference type="EMBL" id="JANRMS010001254">
    <property type="protein sequence ID" value="KAJ3529738.1"/>
    <property type="molecule type" value="Genomic_DNA"/>
</dbReference>
<protein>
    <submittedName>
        <fullName evidence="1">Uncharacterized protein</fullName>
    </submittedName>
</protein>
<evidence type="ECO:0000313" key="2">
    <source>
        <dbReference type="Proteomes" id="UP001148629"/>
    </source>
</evidence>
<reference evidence="1" key="1">
    <citation type="submission" date="2022-08" db="EMBL/GenBank/DDBJ databases">
        <title>Genome Sequence of Fusarium decemcellulare.</title>
        <authorList>
            <person name="Buettner E."/>
        </authorList>
    </citation>
    <scope>NUCLEOTIDE SEQUENCE</scope>
    <source>
        <strain evidence="1">Babe19</strain>
    </source>
</reference>
<keyword evidence="2" id="KW-1185">Reference proteome</keyword>
<name>A0ACC1S0Z5_9HYPO</name>
<comment type="caution">
    <text evidence="1">The sequence shown here is derived from an EMBL/GenBank/DDBJ whole genome shotgun (WGS) entry which is preliminary data.</text>
</comment>
<sequence>MSIFEQEVRLEARQLQRLHETNEERRLWTGRGLPYSKKVQPSDVDLAAQLEPDYSLLSSNDDEVWPQSWRKKPHVLSRVLVRFRIDARRLLDEKAKDGSTACIDEKRTMQTILSVEQSCQRPELASPVGSCTTCISKESGKTGPPTPDPVEYVVRESNAKQDPMVPSVDLIPGVDFLQSSMSDSHAAKHDMTRSVFNQKEAEEVSAGTNCLTGNLGLCEEEDLIAFD</sequence>
<evidence type="ECO:0000313" key="1">
    <source>
        <dbReference type="EMBL" id="KAJ3529738.1"/>
    </source>
</evidence>
<gene>
    <name evidence="1" type="ORF">NM208_g9625</name>
</gene>
<organism evidence="1 2">
    <name type="scientific">Fusarium decemcellulare</name>
    <dbReference type="NCBI Taxonomy" id="57161"/>
    <lineage>
        <taxon>Eukaryota</taxon>
        <taxon>Fungi</taxon>
        <taxon>Dikarya</taxon>
        <taxon>Ascomycota</taxon>
        <taxon>Pezizomycotina</taxon>
        <taxon>Sordariomycetes</taxon>
        <taxon>Hypocreomycetidae</taxon>
        <taxon>Hypocreales</taxon>
        <taxon>Nectriaceae</taxon>
        <taxon>Fusarium</taxon>
        <taxon>Fusarium decemcellulare species complex</taxon>
    </lineage>
</organism>
<dbReference type="Proteomes" id="UP001148629">
    <property type="component" value="Unassembled WGS sequence"/>
</dbReference>
<proteinExistence type="predicted"/>
<accession>A0ACC1S0Z5</accession>